<dbReference type="SUPFAM" id="SSF50978">
    <property type="entry name" value="WD40 repeat-like"/>
    <property type="match status" value="2"/>
</dbReference>
<dbReference type="Pfam" id="PF25172">
    <property type="entry name" value="Beta-prop_WDR3_2nd"/>
    <property type="match status" value="1"/>
</dbReference>
<gene>
    <name evidence="6" type="ORF">DdX_05559</name>
</gene>
<dbReference type="Pfam" id="PF04003">
    <property type="entry name" value="Utp12"/>
    <property type="match status" value="1"/>
</dbReference>
<dbReference type="GO" id="GO:0030515">
    <property type="term" value="F:snoRNA binding"/>
    <property type="evidence" value="ECO:0007669"/>
    <property type="project" value="TreeGrafter"/>
</dbReference>
<dbReference type="FunFam" id="2.130.10.10:FF:000157">
    <property type="entry name" value="WD repeat domain 3"/>
    <property type="match status" value="1"/>
</dbReference>
<organism evidence="6 7">
    <name type="scientific">Ditylenchus destructor</name>
    <dbReference type="NCBI Taxonomy" id="166010"/>
    <lineage>
        <taxon>Eukaryota</taxon>
        <taxon>Metazoa</taxon>
        <taxon>Ecdysozoa</taxon>
        <taxon>Nematoda</taxon>
        <taxon>Chromadorea</taxon>
        <taxon>Rhabditida</taxon>
        <taxon>Tylenchina</taxon>
        <taxon>Tylenchomorpha</taxon>
        <taxon>Sphaerularioidea</taxon>
        <taxon>Anguinidae</taxon>
        <taxon>Anguininae</taxon>
        <taxon>Ditylenchus</taxon>
    </lineage>
</organism>
<dbReference type="EMBL" id="JAKKPZ010000006">
    <property type="protein sequence ID" value="KAI1720183.1"/>
    <property type="molecule type" value="Genomic_DNA"/>
</dbReference>
<dbReference type="PROSITE" id="PS50082">
    <property type="entry name" value="WD_REPEATS_2"/>
    <property type="match status" value="5"/>
</dbReference>
<feature type="repeat" description="WD" evidence="4">
    <location>
        <begin position="639"/>
        <end position="673"/>
    </location>
</feature>
<dbReference type="CDD" id="cd00200">
    <property type="entry name" value="WD40"/>
    <property type="match status" value="1"/>
</dbReference>
<dbReference type="PROSITE" id="PS50294">
    <property type="entry name" value="WD_REPEATS_REGION"/>
    <property type="match status" value="4"/>
</dbReference>
<feature type="repeat" description="WD" evidence="4">
    <location>
        <begin position="683"/>
        <end position="724"/>
    </location>
</feature>
<dbReference type="Gene3D" id="2.130.10.10">
    <property type="entry name" value="YVTN repeat-like/Quinoprotein amine dehydrogenase"/>
    <property type="match status" value="3"/>
</dbReference>
<dbReference type="InterPro" id="IPR015943">
    <property type="entry name" value="WD40/YVTN_repeat-like_dom_sf"/>
</dbReference>
<dbReference type="PROSITE" id="PS00678">
    <property type="entry name" value="WD_REPEATS_1"/>
    <property type="match status" value="2"/>
</dbReference>
<dbReference type="Proteomes" id="UP001201812">
    <property type="component" value="Unassembled WGS sequence"/>
</dbReference>
<dbReference type="GO" id="GO:0034388">
    <property type="term" value="C:Pwp2p-containing subcomplex of 90S preribosome"/>
    <property type="evidence" value="ECO:0007669"/>
    <property type="project" value="TreeGrafter"/>
</dbReference>
<dbReference type="Pfam" id="PF25173">
    <property type="entry name" value="Beta-prop_WDR3_1st"/>
    <property type="match status" value="1"/>
</dbReference>
<reference evidence="6" key="1">
    <citation type="submission" date="2022-01" db="EMBL/GenBank/DDBJ databases">
        <title>Genome Sequence Resource for Two Populations of Ditylenchus destructor, the Migratory Endoparasitic Phytonematode.</title>
        <authorList>
            <person name="Zhang H."/>
            <person name="Lin R."/>
            <person name="Xie B."/>
        </authorList>
    </citation>
    <scope>NUCLEOTIDE SEQUENCE</scope>
    <source>
        <strain evidence="6">BazhouSP</strain>
    </source>
</reference>
<name>A0AAD4N6D4_9BILA</name>
<keyword evidence="7" id="KW-1185">Reference proteome</keyword>
<dbReference type="SMART" id="SM00320">
    <property type="entry name" value="WD40"/>
    <property type="match status" value="12"/>
</dbReference>
<dbReference type="AlphaFoldDB" id="A0AAD4N6D4"/>
<dbReference type="GO" id="GO:0030490">
    <property type="term" value="P:maturation of SSU-rRNA"/>
    <property type="evidence" value="ECO:0007669"/>
    <property type="project" value="TreeGrafter"/>
</dbReference>
<dbReference type="PRINTS" id="PR00320">
    <property type="entry name" value="GPROTEINBRPT"/>
</dbReference>
<protein>
    <submittedName>
        <fullName evidence="6">WD domain, g-beta repeat domain-containing protein</fullName>
    </submittedName>
</protein>
<evidence type="ECO:0000256" key="3">
    <source>
        <dbReference type="ARBA" id="ARBA00038229"/>
    </source>
</evidence>
<keyword evidence="1 4" id="KW-0853">WD repeat</keyword>
<evidence type="ECO:0000256" key="1">
    <source>
        <dbReference type="ARBA" id="ARBA00022574"/>
    </source>
</evidence>
<evidence type="ECO:0000256" key="4">
    <source>
        <dbReference type="PROSITE-ProRule" id="PRU00221"/>
    </source>
</evidence>
<dbReference type="InterPro" id="IPR036322">
    <property type="entry name" value="WD40_repeat_dom_sf"/>
</dbReference>
<dbReference type="InterPro" id="IPR051570">
    <property type="entry name" value="TBC1_cilium_biogenesis"/>
</dbReference>
<dbReference type="InterPro" id="IPR020472">
    <property type="entry name" value="WD40_PAC1"/>
</dbReference>
<dbReference type="InterPro" id="IPR001680">
    <property type="entry name" value="WD40_rpt"/>
</dbReference>
<dbReference type="PANTHER" id="PTHR19853">
    <property type="entry name" value="WD REPEAT CONTAINING PROTEIN 3 WDR3"/>
    <property type="match status" value="1"/>
</dbReference>
<evidence type="ECO:0000313" key="6">
    <source>
        <dbReference type="EMBL" id="KAI1720183.1"/>
    </source>
</evidence>
<feature type="repeat" description="WD" evidence="4">
    <location>
        <begin position="597"/>
        <end position="628"/>
    </location>
</feature>
<dbReference type="PANTHER" id="PTHR19853:SF0">
    <property type="entry name" value="WD REPEAT-CONTAINING PROTEIN 3"/>
    <property type="match status" value="1"/>
</dbReference>
<evidence type="ECO:0000313" key="7">
    <source>
        <dbReference type="Proteomes" id="UP001201812"/>
    </source>
</evidence>
<dbReference type="GO" id="GO:0032040">
    <property type="term" value="C:small-subunit processome"/>
    <property type="evidence" value="ECO:0007669"/>
    <property type="project" value="TreeGrafter"/>
</dbReference>
<proteinExistence type="inferred from homology"/>
<comment type="caution">
    <text evidence="6">The sequence shown here is derived from an EMBL/GenBank/DDBJ whole genome shotgun (WGS) entry which is preliminary data.</text>
</comment>
<evidence type="ECO:0000259" key="5">
    <source>
        <dbReference type="Pfam" id="PF04003"/>
    </source>
</evidence>
<feature type="repeat" description="WD" evidence="4">
    <location>
        <begin position="98"/>
        <end position="139"/>
    </location>
</feature>
<feature type="repeat" description="WD" evidence="4">
    <location>
        <begin position="140"/>
        <end position="181"/>
    </location>
</feature>
<evidence type="ECO:0000256" key="2">
    <source>
        <dbReference type="ARBA" id="ARBA00022737"/>
    </source>
</evidence>
<sequence length="951" mass="106616">MGLTKDYLRYVRSGVCNIIGSPNGAVQCVDDTTSAVAACESVVFYNMRTLEKSNEITSEKKTVTAFKMNRDKSVIAVGYNDGEIHLHKRKQGEKTAVFAGHRTGVNCLAFSNDGLTLASGGKDSTIIVWDIVNESGLFKLMGHKGSITQLQFTEDSEFLVSSSKDYQIKFWSMSTQSCFYTLAENVSEVYAFSLINADRILIIGSAELELLVFELNWLNHIEENGAAIFSSVFNETAEKPTEKKARNEKLPGSDFIEEANDQGNTIMKCKKRGTLIRQAKGRALQLCLSNDGSVLCCVGGDSLVDVYRIFTPEESQKRFHRKLRKEKKKESGEIDSNDTLEHNISRDVTLLVTRIGGFRGESKIKWMDFCPSRKYLADENATEYRIYCLLNTNDVHGMSLKINNKSGETEGVSLVSLSRRGHRSDVTSLSTSSDGSKFLSGATESAILWDFNSLLPMNCFTAENMKCISACLFSPSDKEIILCTKDGSVFLFDLAECALIQEHNSAHDGSISCVVHLPDKSGFVTCGSDKKAIFWHYQTVNQFGRSLLSVKVERVLDATDEILCAAISPNSKFIVLGLLDNTARIFYLDTLKFFATLYGHSLPVFSIDVSPDSKLIATGSGDKTVKIWGSDFADCHKSLFAHDDTVTFVKFGVDKEEQLLWSAGKDGKIKQWDAIKFHRVQVLEGHTEEIRALTQTLDGNTLISASHDKSIRLWDLSDEIIVLQEEEEQEREKEYDEKLVDIEDVIPGEARDREVDLAPVKTIDSIKSTEKILEAIDILRNELIERESDPTHVPHVLLAKYSNQPLEFFMLDSLQEIRSSHLEKSLLMVPLSYVPDILRNLCACVKHHHKPELSCRVILFLLRIHHSQIINSTELLPIVDELRSVLPSEIAALKDQIGFNLAALQFLQMQIEERDNVKLFRDVSQIRTETAKKAKRSKKKVKDVALVKTIV</sequence>
<dbReference type="InterPro" id="IPR019775">
    <property type="entry name" value="WD40_repeat_CS"/>
</dbReference>
<keyword evidence="2" id="KW-0677">Repeat</keyword>
<accession>A0AAD4N6D4</accession>
<dbReference type="InterPro" id="IPR007148">
    <property type="entry name" value="SSU_processome_Utp12"/>
</dbReference>
<comment type="similarity">
    <text evidence="3">Belongs to the WD repeat WDR3/UTP12 family.</text>
</comment>
<feature type="domain" description="Small-subunit processome Utp12" evidence="5">
    <location>
        <begin position="810"/>
        <end position="908"/>
    </location>
</feature>